<feature type="region of interest" description="Disordered" evidence="1">
    <location>
        <begin position="366"/>
        <end position="411"/>
    </location>
</feature>
<feature type="region of interest" description="Disordered" evidence="1">
    <location>
        <begin position="1"/>
        <end position="102"/>
    </location>
</feature>
<feature type="compositionally biased region" description="Pro residues" evidence="1">
    <location>
        <begin position="398"/>
        <end position="409"/>
    </location>
</feature>
<feature type="region of interest" description="Disordered" evidence="1">
    <location>
        <begin position="1277"/>
        <end position="1348"/>
    </location>
</feature>
<dbReference type="OMA" id="WFYRDPK"/>
<evidence type="ECO:0000313" key="2">
    <source>
        <dbReference type="EMBL" id="CTR05295.1"/>
    </source>
</evidence>
<feature type="region of interest" description="Disordered" evidence="1">
    <location>
        <begin position="320"/>
        <end position="344"/>
    </location>
</feature>
<reference evidence="2 3" key="1">
    <citation type="submission" date="2015-07" db="EMBL/GenBank/DDBJ databases">
        <authorList>
            <person name="Cajimat M.N.B."/>
            <person name="Milazzo M.L."/>
            <person name="Fulhorst C.F."/>
        </authorList>
    </citation>
    <scope>NUCLEOTIDE SEQUENCE [LARGE SCALE GENOMIC DNA]</scope>
    <source>
        <strain evidence="2">Single colony</strain>
    </source>
</reference>
<feature type="compositionally biased region" description="Low complexity" evidence="1">
    <location>
        <begin position="566"/>
        <end position="576"/>
    </location>
</feature>
<feature type="compositionally biased region" description="Polar residues" evidence="1">
    <location>
        <begin position="990"/>
        <end position="999"/>
    </location>
</feature>
<feature type="compositionally biased region" description="Basic and acidic residues" evidence="1">
    <location>
        <begin position="1222"/>
        <end position="1241"/>
    </location>
</feature>
<feature type="region of interest" description="Disordered" evidence="1">
    <location>
        <begin position="1222"/>
        <end position="1254"/>
    </location>
</feature>
<dbReference type="Proteomes" id="UP000199069">
    <property type="component" value="Unassembled WGS sequence"/>
</dbReference>
<evidence type="ECO:0000256" key="1">
    <source>
        <dbReference type="SAM" id="MobiDB-lite"/>
    </source>
</evidence>
<feature type="compositionally biased region" description="Low complexity" evidence="1">
    <location>
        <begin position="239"/>
        <end position="291"/>
    </location>
</feature>
<keyword evidence="3" id="KW-1185">Reference proteome</keyword>
<feature type="compositionally biased region" description="Polar residues" evidence="1">
    <location>
        <begin position="586"/>
        <end position="605"/>
    </location>
</feature>
<organism evidence="2 3">
    <name type="scientific">Rhodotorula toruloides</name>
    <name type="common">Yeast</name>
    <name type="synonym">Rhodosporidium toruloides</name>
    <dbReference type="NCBI Taxonomy" id="5286"/>
    <lineage>
        <taxon>Eukaryota</taxon>
        <taxon>Fungi</taxon>
        <taxon>Dikarya</taxon>
        <taxon>Basidiomycota</taxon>
        <taxon>Pucciniomycotina</taxon>
        <taxon>Microbotryomycetes</taxon>
        <taxon>Sporidiobolales</taxon>
        <taxon>Sporidiobolaceae</taxon>
        <taxon>Rhodotorula</taxon>
    </lineage>
</organism>
<feature type="region of interest" description="Disordered" evidence="1">
    <location>
        <begin position="235"/>
        <end position="300"/>
    </location>
</feature>
<feature type="region of interest" description="Disordered" evidence="1">
    <location>
        <begin position="792"/>
        <end position="824"/>
    </location>
</feature>
<feature type="compositionally biased region" description="Low complexity" evidence="1">
    <location>
        <begin position="926"/>
        <end position="957"/>
    </location>
</feature>
<feature type="compositionally biased region" description="Polar residues" evidence="1">
    <location>
        <begin position="136"/>
        <end position="145"/>
    </location>
</feature>
<accession>A0A0K3C9V9</accession>
<name>A0A0K3C9V9_RHOTO</name>
<dbReference type="STRING" id="5286.A0A0K3C9V9"/>
<feature type="compositionally biased region" description="Low complexity" evidence="1">
    <location>
        <begin position="1282"/>
        <end position="1292"/>
    </location>
</feature>
<feature type="compositionally biased region" description="Polar residues" evidence="1">
    <location>
        <begin position="366"/>
        <end position="376"/>
    </location>
</feature>
<dbReference type="EMBL" id="CWKI01000002">
    <property type="protein sequence ID" value="CTR05295.1"/>
    <property type="molecule type" value="Genomic_DNA"/>
</dbReference>
<feature type="region of interest" description="Disordered" evidence="1">
    <location>
        <begin position="135"/>
        <end position="177"/>
    </location>
</feature>
<feature type="compositionally biased region" description="Polar residues" evidence="1">
    <location>
        <begin position="632"/>
        <end position="674"/>
    </location>
</feature>
<keyword evidence="2" id="KW-0418">Kinase</keyword>
<feature type="compositionally biased region" description="Acidic residues" evidence="1">
    <location>
        <begin position="68"/>
        <end position="88"/>
    </location>
</feature>
<feature type="region of interest" description="Disordered" evidence="1">
    <location>
        <begin position="550"/>
        <end position="769"/>
    </location>
</feature>
<evidence type="ECO:0000313" key="3">
    <source>
        <dbReference type="Proteomes" id="UP000199069"/>
    </source>
</evidence>
<sequence>MPDSSNRFSTQSAASTSSSVGGSSLRQSLSSSSNGRLTPASERLSIRVPDNSRYLRGGTTLVGRTREEDEVGGEDSGETWVDAEEGEPAEGQHDAQDEVEEADRGVGWTGSASEAAGVGLGLGFDVDMGAVRPSAPRTTSLTGTETIDVEEGAPKDARDDVDGDFAPSAGANSISHASEASTSSTAFSTHQFIASSDSSTLSLPTAPPVDLSLPNRPNASGPFVSVASGPMGRLAAENASTSRPTTSSSARSFLSSLLNRSPRSSGHSPRFTTPNTSSSSSPNPSIPRSPSAPHGWQPHPTVAALQSNEAIHMRSTSMPTIADAPQPRSSSDLFRAESVASNASQRRTPRFIAAATFAGLARSTSLRGTADSSGMSGSLHRPAPPETQSPVPTIGLSTPPPPPLVPSPPTLASVGLTVNPLTQQLSLSRNAQPLCGALLDNKYLLIGTTAGLDFLPLPLPGSLPMKHHGLKKRRETRKPIPLIKRTRFKELAVLNERSNILLAIAGRNDHVRVYALDGIRAMIERKMAEIDIKDGYPIIQDAAIFDSATPTPRSAAAKGKQRADPSDASSSSHDAPLATFPRPSQLAPNSSYQFPSTSPTGSQAPTPRRRPSLARNRPPSWHRLSNPLYSAVSPTSPIRISGRQTPSSTSIVHTLPTATPRGSVSSQATVQAGTPRTIRPQKSRDFVAGRHGSTATMQRRYSRADGGATSPGRRSSAPSLHSRRASTRSVSGRKSSADGVSDVPPVPSRRYEPRAPVKTLNTLERSPTSDLAEFLATTGPDLDSPELDRVLASSRERRRSSIAEQVAQTEKDAQLFPAAKRSARSTASSHAAGLAAFGARDDSTLVEHLDVGDTNSSEAATDVPPPLPPKPQARRASTALLSPGQKSPSMDLAEWISQTGPAGDQRLATTRGPRPDLSNGFRDPFSNASAPSQSPQIPSAASSPTSRPTSRFAPRSPVVSSELDEGASVSPRGTELSLAEIIRDGPPSSPSLGNASPGSRASKRWSIGGVGAKLLNKPAPNDGGSPKLASRRNDRFSADSPRSSNGWELVSEPEQVADEQAQPLASQPLPFPTSPAAQNDPSPAVRRTANDQKRRPLSSFNQGEPLIVPASAQVSPPLDAHPANSPVEYVKLARTRGARLLRAVETKKRTYLAVLCGEEGERIELFTGSRSISLSLNRTFVLPETPKTIEFQLQGDDLVDIYLVYGESIFALEPATVRVREVGVGRSERRARRERERRMRELATSTRVDAATDQPDELASSGLHAALHPADHVLRETEEASARAGAGRSRSPSPVPQAESTSATEPDEPLPPQYTAREADHTVSQLQPPPLPTTNNSPDPEAVAAPNRPAEPYTSFQQLPFVPPVPSSVLSSAYTIPPLYTDVVGPAAPPFDLPLPQPSITVTQENEFDEANVSPPPPSHEYDLPLLSPISLLGGQRQTGPPGLFFVSKGANLTGIVTADGKSVIKRPLVWGTDRPVVDARIDGMQRIEVLVLHGKRTAVVRVSPQDVKVISVDGASPSQPFTSAIPVSPARSRPRIQFLATHAAGQQLVYAQTVGSAFSIFCLGPSALS</sequence>
<feature type="region of interest" description="Disordered" evidence="1">
    <location>
        <begin position="847"/>
        <end position="1105"/>
    </location>
</feature>
<proteinExistence type="predicted"/>
<keyword evidence="2" id="KW-0808">Transferase</keyword>
<gene>
    <name evidence="2" type="primary">FGENESH: predicted gene_2.325</name>
    <name evidence="2" type="ORF">BN2166_0011560</name>
</gene>
<dbReference type="GO" id="GO:0016301">
    <property type="term" value="F:kinase activity"/>
    <property type="evidence" value="ECO:0007669"/>
    <property type="project" value="UniProtKB-KW"/>
</dbReference>
<feature type="region of interest" description="Disordered" evidence="1">
    <location>
        <begin position="195"/>
        <end position="216"/>
    </location>
</feature>
<protein>
    <submittedName>
        <fullName evidence="2">BY PROTMAP: gi|472586999|gb|EMS24498.1| mitogen-activated protein kinase kinase kinase kinase 4-like protein [Rhodosporidium toruloides NP11] gi|647394816|emb|CDR36050.1| RHTO0S01e13080g1_1 [Rhodos...</fullName>
    </submittedName>
</protein>
<feature type="compositionally biased region" description="Low complexity" evidence="1">
    <location>
        <begin position="9"/>
        <end position="33"/>
    </location>
</feature>
<feature type="compositionally biased region" description="Polar residues" evidence="1">
    <location>
        <begin position="759"/>
        <end position="769"/>
    </location>
</feature>